<dbReference type="InterPro" id="IPR051230">
    <property type="entry name" value="APP-Binding"/>
</dbReference>
<dbReference type="SMART" id="SM00228">
    <property type="entry name" value="PDZ"/>
    <property type="match status" value="2"/>
</dbReference>
<evidence type="ECO:0000256" key="2">
    <source>
        <dbReference type="ARBA" id="ARBA00022553"/>
    </source>
</evidence>
<dbReference type="Proteomes" id="UP001652624">
    <property type="component" value="Chromosome 23"/>
</dbReference>
<dbReference type="PANTHER" id="PTHR12345:SF9">
    <property type="entry name" value="AMYLOID-BETA A4 PRECURSOR PROTEIN-BINDING FAMILY A MEMBER 3"/>
    <property type="match status" value="1"/>
</dbReference>
<keyword evidence="2" id="KW-0597">Phosphoprotein</keyword>
<feature type="compositionally biased region" description="Pro residues" evidence="4">
    <location>
        <begin position="106"/>
        <end position="125"/>
    </location>
</feature>
<dbReference type="InterPro" id="IPR036034">
    <property type="entry name" value="PDZ_sf"/>
</dbReference>
<dbReference type="InterPro" id="IPR011993">
    <property type="entry name" value="PH-like_dom_sf"/>
</dbReference>
<feature type="region of interest" description="Disordered" evidence="4">
    <location>
        <begin position="100"/>
        <end position="230"/>
    </location>
</feature>
<dbReference type="SUPFAM" id="SSF50729">
    <property type="entry name" value="PH domain-like"/>
    <property type="match status" value="1"/>
</dbReference>
<feature type="compositionally biased region" description="Low complexity" evidence="4">
    <location>
        <begin position="196"/>
        <end position="219"/>
    </location>
</feature>
<reference evidence="8" key="1">
    <citation type="submission" date="2025-08" db="UniProtKB">
        <authorList>
            <consortium name="RefSeq"/>
        </authorList>
    </citation>
    <scope>IDENTIFICATION</scope>
</reference>
<accession>A0ABM3WNS0</accession>
<evidence type="ECO:0000259" key="5">
    <source>
        <dbReference type="PROSITE" id="PS01179"/>
    </source>
</evidence>
<keyword evidence="7" id="KW-1185">Reference proteome</keyword>
<evidence type="ECO:0000313" key="7">
    <source>
        <dbReference type="Proteomes" id="UP001652624"/>
    </source>
</evidence>
<dbReference type="PANTHER" id="PTHR12345">
    <property type="entry name" value="SYNTENIN RELATED"/>
    <property type="match status" value="1"/>
</dbReference>
<evidence type="ECO:0000313" key="8">
    <source>
        <dbReference type="RefSeq" id="XP_060038219.1"/>
    </source>
</evidence>
<organism evidence="7 8">
    <name type="scientific">Erinaceus europaeus</name>
    <name type="common">Western European hedgehog</name>
    <dbReference type="NCBI Taxonomy" id="9365"/>
    <lineage>
        <taxon>Eukaryota</taxon>
        <taxon>Metazoa</taxon>
        <taxon>Chordata</taxon>
        <taxon>Craniata</taxon>
        <taxon>Vertebrata</taxon>
        <taxon>Euteleostomi</taxon>
        <taxon>Mammalia</taxon>
        <taxon>Eutheria</taxon>
        <taxon>Laurasiatheria</taxon>
        <taxon>Eulipotyphla</taxon>
        <taxon>Erinaceidae</taxon>
        <taxon>Erinaceinae</taxon>
        <taxon>Erinaceus</taxon>
    </lineage>
</organism>
<evidence type="ECO:0000256" key="3">
    <source>
        <dbReference type="ARBA" id="ARBA00022737"/>
    </source>
</evidence>
<dbReference type="Gene3D" id="2.30.29.30">
    <property type="entry name" value="Pleckstrin-homology domain (PH domain)/Phosphotyrosine-binding domain (PTB)"/>
    <property type="match status" value="1"/>
</dbReference>
<evidence type="ECO:0000256" key="1">
    <source>
        <dbReference type="ARBA" id="ARBA00022448"/>
    </source>
</evidence>
<dbReference type="InterPro" id="IPR006020">
    <property type="entry name" value="PTB/PI_dom"/>
</dbReference>
<keyword evidence="1" id="KW-0813">Transport</keyword>
<sequence length="597" mass="63179">MTQSADLLVKLGGQLVDAHASRNLFLASEGAACHYHFPRKYRHKRQAEQAFLRMRGAADRTTFTSSLCAAAHAQRATDFGGPLRGRQERDLESDAALSGAAMDLTPPGPPPESPDLEEPWPPARPPQGVGGDPELDAPGPDVQGLAGRLEALPSDLGGPPRPPRATSDAGDAPEDPELDGGSSPEPWPETVPLVPPQSAAQGPPAQSPGAPAAAPAAPQEVPGPCDPEDLLDGVVFGAKYLGSTQLFSERNPPPGTRMAQVQEAVERVKSSAQAPDGETQPMTDVDLFVSTKRVKVLTADSQETLMDHALQTVSYVADVGSLLVLMARARRRGPPKPRNSGAPRRPPCRTLCHVFRCPDAQLVARAVGQAFTVAYTHFLADRGLDPSQAAALQTGGVPGPPHNGDLDHFCNSDNCRQVCIEKRAGEDLGLALVLAGRGALLPSAEVANLRPRGPAARAGLSIGDRLMALDGRSLVGLPLPTCQATLREAKPLTRVTLSIVHCPPVTTAVVRRPHASEQLGFCVENGVICSLLRGGVAERGGVRVGHRIIEINGQSVVAVPHERVIQMLTEAQTEVHIKTMQDTTYRLLTGQDQPVFL</sequence>
<dbReference type="CDD" id="cd06793">
    <property type="entry name" value="PDZ2_APBA1_3-like"/>
    <property type="match status" value="1"/>
</dbReference>
<feature type="compositionally biased region" description="Pro residues" evidence="4">
    <location>
        <begin position="185"/>
        <end position="195"/>
    </location>
</feature>
<dbReference type="CDD" id="cd01208">
    <property type="entry name" value="PTB_X11"/>
    <property type="match status" value="1"/>
</dbReference>
<dbReference type="InterPro" id="IPR001478">
    <property type="entry name" value="PDZ"/>
</dbReference>
<dbReference type="Gene3D" id="2.30.42.10">
    <property type="match status" value="2"/>
</dbReference>
<dbReference type="RefSeq" id="XP_060038219.1">
    <property type="nucleotide sequence ID" value="XM_060182236.1"/>
</dbReference>
<evidence type="ECO:0000259" key="6">
    <source>
        <dbReference type="PROSITE" id="PS50106"/>
    </source>
</evidence>
<dbReference type="PROSITE" id="PS50106">
    <property type="entry name" value="PDZ"/>
    <property type="match status" value="2"/>
</dbReference>
<dbReference type="GeneID" id="103115162"/>
<protein>
    <submittedName>
        <fullName evidence="8">Amyloid-beta A4 precursor protein-binding family A member 3</fullName>
    </submittedName>
</protein>
<keyword evidence="3" id="KW-0677">Repeat</keyword>
<gene>
    <name evidence="8" type="primary">APBA3</name>
</gene>
<dbReference type="SUPFAM" id="SSF50156">
    <property type="entry name" value="PDZ domain-like"/>
    <property type="match status" value="2"/>
</dbReference>
<dbReference type="Pfam" id="PF00595">
    <property type="entry name" value="PDZ"/>
    <property type="match status" value="2"/>
</dbReference>
<name>A0ABM3WNS0_ERIEU</name>
<feature type="domain" description="PDZ" evidence="6">
    <location>
        <begin position="417"/>
        <end position="501"/>
    </location>
</feature>
<proteinExistence type="predicted"/>
<dbReference type="SMART" id="SM00462">
    <property type="entry name" value="PTB"/>
    <property type="match status" value="1"/>
</dbReference>
<feature type="domain" description="PDZ" evidence="6">
    <location>
        <begin position="507"/>
        <end position="583"/>
    </location>
</feature>
<feature type="domain" description="PID" evidence="5">
    <location>
        <begin position="232"/>
        <end position="379"/>
    </location>
</feature>
<dbReference type="Pfam" id="PF00640">
    <property type="entry name" value="PID"/>
    <property type="match status" value="1"/>
</dbReference>
<evidence type="ECO:0000256" key="4">
    <source>
        <dbReference type="SAM" id="MobiDB-lite"/>
    </source>
</evidence>
<dbReference type="PROSITE" id="PS01179">
    <property type="entry name" value="PID"/>
    <property type="match status" value="1"/>
</dbReference>